<comment type="catalytic activity">
    <reaction evidence="3">
        <text>ATP + H2O = ADP + phosphate + H(+)</text>
        <dbReference type="Rhea" id="RHEA:13065"/>
        <dbReference type="ChEBI" id="CHEBI:15377"/>
        <dbReference type="ChEBI" id="CHEBI:15378"/>
        <dbReference type="ChEBI" id="CHEBI:30616"/>
        <dbReference type="ChEBI" id="CHEBI:43474"/>
        <dbReference type="ChEBI" id="CHEBI:456216"/>
        <dbReference type="EC" id="5.6.2.3"/>
    </reaction>
</comment>
<accession>A0A8J6HW55</accession>
<dbReference type="SMART" id="SM00382">
    <property type="entry name" value="AAA"/>
    <property type="match status" value="1"/>
</dbReference>
<dbReference type="GO" id="GO:0003677">
    <property type="term" value="F:DNA binding"/>
    <property type="evidence" value="ECO:0007669"/>
    <property type="project" value="UniProtKB-UniRule"/>
</dbReference>
<dbReference type="GO" id="GO:0017116">
    <property type="term" value="F:single-stranded DNA helicase activity"/>
    <property type="evidence" value="ECO:0007669"/>
    <property type="project" value="TreeGrafter"/>
</dbReference>
<evidence type="ECO:0000313" key="7">
    <source>
        <dbReference type="Proteomes" id="UP000657177"/>
    </source>
</evidence>
<evidence type="ECO:0000256" key="1">
    <source>
        <dbReference type="ARBA" id="ARBA00022741"/>
    </source>
</evidence>
<protein>
    <recommendedName>
        <fullName evidence="3">ATP-dependent RecD2 DNA helicase</fullName>
        <ecNumber evidence="3">5.6.2.3</ecNumber>
    </recommendedName>
    <alternativeName>
        <fullName evidence="3">DNA 5'-3' helicase subunit RecD2</fullName>
    </alternativeName>
</protein>
<dbReference type="GO" id="GO:0009338">
    <property type="term" value="C:exodeoxyribonuclease V complex"/>
    <property type="evidence" value="ECO:0007669"/>
    <property type="project" value="TreeGrafter"/>
</dbReference>
<evidence type="ECO:0000313" key="6">
    <source>
        <dbReference type="EMBL" id="MBA2132327.1"/>
    </source>
</evidence>
<comment type="caution">
    <text evidence="6">The sequence shown here is derived from an EMBL/GenBank/DDBJ whole genome shotgun (WGS) entry which is preliminary data.</text>
</comment>
<keyword evidence="3" id="KW-0413">Isomerase</keyword>
<feature type="domain" description="Helix-hairpin-helix DNA-binding motif class 1" evidence="4">
    <location>
        <begin position="116"/>
        <end position="135"/>
    </location>
</feature>
<dbReference type="RefSeq" id="WP_181338780.1">
    <property type="nucleotide sequence ID" value="NZ_JAAKDE010000003.1"/>
</dbReference>
<evidence type="ECO:0000259" key="4">
    <source>
        <dbReference type="SMART" id="SM00278"/>
    </source>
</evidence>
<keyword evidence="2 3" id="KW-0067">ATP-binding</keyword>
<feature type="domain" description="AAA+ ATPase" evidence="5">
    <location>
        <begin position="322"/>
        <end position="473"/>
    </location>
</feature>
<keyword evidence="3" id="KW-0238">DNA-binding</keyword>
<dbReference type="InterPro" id="IPR027785">
    <property type="entry name" value="UvrD-like_helicase_C"/>
</dbReference>
<dbReference type="Gene3D" id="1.10.10.2220">
    <property type="match status" value="1"/>
</dbReference>
<dbReference type="InterPro" id="IPR003593">
    <property type="entry name" value="AAA+_ATPase"/>
</dbReference>
<comment type="similarity">
    <text evidence="3">Belongs to the RecD family. RecD2 subfamily.</text>
</comment>
<dbReference type="EC" id="5.6.2.3" evidence="3"/>
<dbReference type="InterPro" id="IPR055446">
    <property type="entry name" value="RecD2_N_OB"/>
</dbReference>
<sequence length="725" mass="80741">MTEIEGIVERITFHNEKNGYTVARFKTAKEQLTIVGVLPNISTGESLRLGGEWTVHPTYGRQFKVETFEVLPPVTVEGIERYLGSGLIKGIGPVTAKKIVETFGLETLKVIDEKPERLKEVEGIGPQKAEKIRAALAEQKEIQRMMVFLRGIGITPVLATKIYRRYGEQAAAVIRENPYRLADELFGVGFKTADHIAGLLGRKDPVALERVRAGVLYFLRKETEDGHVYVPLAEFVTSVSKELAAPEEVVQRAINDLVEEKAVFVEANRLYLASFYWCERKAAEKLLLLLKERPAERPLLFPAEELSTLTFEQRLAVEKALQEGVLMITGGPGTGKTTTIRSLIRLCQLRGEKALLAAPTGRAAKRLKEATGEEAKTIHRLLEFGYTPGSGLSYGRNEERPLEADIVIIDEVSMVDLPLFYQLLKALTPGTRLVLVGDQDQLPSVGPGSVLRDLIASGVIPLVRLQTIFRQAKESKIVTNAHRINAGKMPTFEGASDFFFVHAPAPEQIVDEIIRLVTVRLPRYLKCDPIEDIQVLSPMRRTVTGVDNLNTLLQQALNPGGGATAEVRFGERVFRRRDKVMQIRNNYGKMVFNGDLGQIVQIDPEEQVVTVAFADEQEERLVNYGYEELDELVLAYAISVHKSQGSEYPVVIMPLTTQHYILLQRNLLYTGITRAKKMVVLVGTKKALAIAVQNNRIEDRYSWLAPTITDLAAKIGPADNAKNNI</sequence>
<keyword evidence="3 6" id="KW-0347">Helicase</keyword>
<feature type="binding site" evidence="3">
    <location>
        <begin position="333"/>
        <end position="337"/>
    </location>
    <ligand>
        <name>ATP</name>
        <dbReference type="ChEBI" id="CHEBI:30616"/>
    </ligand>
</feature>
<dbReference type="GO" id="GO:0016787">
    <property type="term" value="F:hydrolase activity"/>
    <property type="evidence" value="ECO:0007669"/>
    <property type="project" value="UniProtKB-KW"/>
</dbReference>
<evidence type="ECO:0000256" key="3">
    <source>
        <dbReference type="HAMAP-Rule" id="MF_01488"/>
    </source>
</evidence>
<dbReference type="InterPro" id="IPR003583">
    <property type="entry name" value="Hlx-hairpin-Hlx_DNA-bd_motif"/>
</dbReference>
<reference evidence="6" key="1">
    <citation type="submission" date="2020-06" db="EMBL/GenBank/DDBJ databases">
        <title>Novel chitinolytic bacterium.</title>
        <authorList>
            <person name="Ungkulpasvich U."/>
            <person name="Kosugi A."/>
            <person name="Uke A."/>
        </authorList>
    </citation>
    <scope>NUCLEOTIDE SEQUENCE</scope>
    <source>
        <strain evidence="6">UUS1-1</strain>
    </source>
</reference>
<dbReference type="Pfam" id="PF14520">
    <property type="entry name" value="HHH_5"/>
    <property type="match status" value="1"/>
</dbReference>
<dbReference type="Gene3D" id="1.10.150.20">
    <property type="entry name" value="5' to 3' exonuclease, C-terminal subdomain"/>
    <property type="match status" value="1"/>
</dbReference>
<dbReference type="EMBL" id="JAAKDE010000003">
    <property type="protein sequence ID" value="MBA2132327.1"/>
    <property type="molecule type" value="Genomic_DNA"/>
</dbReference>
<keyword evidence="7" id="KW-1185">Reference proteome</keyword>
<dbReference type="SUPFAM" id="SSF52540">
    <property type="entry name" value="P-loop containing nucleoside triphosphate hydrolases"/>
    <property type="match status" value="2"/>
</dbReference>
<proteinExistence type="inferred from homology"/>
<dbReference type="Pfam" id="PF14490">
    <property type="entry name" value="HHH_RecD2"/>
    <property type="match status" value="1"/>
</dbReference>
<dbReference type="SUPFAM" id="SSF47781">
    <property type="entry name" value="RuvA domain 2-like"/>
    <property type="match status" value="1"/>
</dbReference>
<dbReference type="InterPro" id="IPR010994">
    <property type="entry name" value="RuvA_2-like"/>
</dbReference>
<dbReference type="CDD" id="cd17933">
    <property type="entry name" value="DEXSc_RecD-like"/>
    <property type="match status" value="1"/>
</dbReference>
<dbReference type="NCBIfam" id="TIGR01448">
    <property type="entry name" value="recD_rel"/>
    <property type="match status" value="1"/>
</dbReference>
<dbReference type="InterPro" id="IPR027417">
    <property type="entry name" value="P-loop_NTPase"/>
</dbReference>
<comment type="function">
    <text evidence="3">DNA-dependent ATPase and ATP-dependent 5'-3' DNA helicase. Has no activity on blunt DNA or DNA with 3'-overhangs, requires at least 10 bases of 5'-ssDNA for helicase activity.</text>
</comment>
<organism evidence="6 7">
    <name type="scientific">Capillibacterium thermochitinicola</name>
    <dbReference type="NCBI Taxonomy" id="2699427"/>
    <lineage>
        <taxon>Bacteria</taxon>
        <taxon>Bacillati</taxon>
        <taxon>Bacillota</taxon>
        <taxon>Capillibacterium</taxon>
    </lineage>
</organism>
<dbReference type="CDD" id="cd18809">
    <property type="entry name" value="SF1_C_RecD"/>
    <property type="match status" value="1"/>
</dbReference>
<name>A0A8J6HW55_9FIRM</name>
<dbReference type="GO" id="GO:0005524">
    <property type="term" value="F:ATP binding"/>
    <property type="evidence" value="ECO:0007669"/>
    <property type="project" value="UniProtKB-UniRule"/>
</dbReference>
<dbReference type="Pfam" id="PF13245">
    <property type="entry name" value="AAA_19"/>
    <property type="match status" value="1"/>
</dbReference>
<dbReference type="InterPro" id="IPR029493">
    <property type="entry name" value="RecD2-like_HHH"/>
</dbReference>
<feature type="domain" description="Helix-hairpin-helix DNA-binding motif class 1" evidence="4">
    <location>
        <begin position="180"/>
        <end position="199"/>
    </location>
</feature>
<dbReference type="GO" id="GO:0006281">
    <property type="term" value="P:DNA repair"/>
    <property type="evidence" value="ECO:0007669"/>
    <property type="project" value="InterPro"/>
</dbReference>
<dbReference type="InterPro" id="IPR006345">
    <property type="entry name" value="RecD2"/>
</dbReference>
<dbReference type="GO" id="GO:0006310">
    <property type="term" value="P:DNA recombination"/>
    <property type="evidence" value="ECO:0007669"/>
    <property type="project" value="InterPro"/>
</dbReference>
<gene>
    <name evidence="3" type="primary">recD2</name>
    <name evidence="6" type="ORF">G5B42_02020</name>
</gene>
<keyword evidence="3" id="KW-0378">Hydrolase</keyword>
<dbReference type="Pfam" id="PF18335">
    <property type="entry name" value="SH3_13"/>
    <property type="match status" value="1"/>
</dbReference>
<evidence type="ECO:0000256" key="2">
    <source>
        <dbReference type="ARBA" id="ARBA00022840"/>
    </source>
</evidence>
<dbReference type="InterPro" id="IPR050534">
    <property type="entry name" value="Coronavir_polyprotein_1ab"/>
</dbReference>
<dbReference type="PANTHER" id="PTHR43788:SF6">
    <property type="entry name" value="DNA HELICASE B"/>
    <property type="match status" value="1"/>
</dbReference>
<keyword evidence="1 3" id="KW-0547">Nucleotide-binding</keyword>
<dbReference type="Pfam" id="PF13538">
    <property type="entry name" value="UvrD_C_2"/>
    <property type="match status" value="1"/>
</dbReference>
<evidence type="ECO:0000259" key="5">
    <source>
        <dbReference type="SMART" id="SM00382"/>
    </source>
</evidence>
<dbReference type="SMART" id="SM00278">
    <property type="entry name" value="HhH1"/>
    <property type="match status" value="3"/>
</dbReference>
<dbReference type="PANTHER" id="PTHR43788">
    <property type="entry name" value="DNA2/NAM7 HELICASE FAMILY MEMBER"/>
    <property type="match status" value="1"/>
</dbReference>
<dbReference type="GO" id="GO:0043139">
    <property type="term" value="F:5'-3' DNA helicase activity"/>
    <property type="evidence" value="ECO:0007669"/>
    <property type="project" value="UniProtKB-UniRule"/>
</dbReference>
<feature type="domain" description="Helix-hairpin-helix DNA-binding motif class 1" evidence="4">
    <location>
        <begin position="88"/>
        <end position="102"/>
    </location>
</feature>
<dbReference type="Proteomes" id="UP000657177">
    <property type="component" value="Unassembled WGS sequence"/>
</dbReference>
<dbReference type="HAMAP" id="MF_01488">
    <property type="entry name" value="RecD2"/>
    <property type="match status" value="1"/>
</dbReference>
<dbReference type="Gene3D" id="3.40.50.300">
    <property type="entry name" value="P-loop containing nucleotide triphosphate hydrolases"/>
    <property type="match status" value="2"/>
</dbReference>
<dbReference type="Pfam" id="PF23139">
    <property type="entry name" value="OB_YrrC"/>
    <property type="match status" value="1"/>
</dbReference>
<dbReference type="AlphaFoldDB" id="A0A8J6HW55"/>
<dbReference type="InterPro" id="IPR041451">
    <property type="entry name" value="RecD2_SH13"/>
</dbReference>
<dbReference type="Gene3D" id="2.30.30.940">
    <property type="match status" value="1"/>
</dbReference>